<dbReference type="InterPro" id="IPR015797">
    <property type="entry name" value="NUDIX_hydrolase-like_dom_sf"/>
</dbReference>
<dbReference type="GO" id="GO:0004081">
    <property type="term" value="F:bis(5'-nucleosyl)-tetraphosphatase (asymmetrical) activity"/>
    <property type="evidence" value="ECO:0007669"/>
    <property type="project" value="TreeGrafter"/>
</dbReference>
<dbReference type="EMBL" id="CYZU01000001">
    <property type="protein sequence ID" value="CUN67236.1"/>
    <property type="molecule type" value="Genomic_DNA"/>
</dbReference>
<feature type="domain" description="Nudix hydrolase" evidence="7">
    <location>
        <begin position="6"/>
        <end position="139"/>
    </location>
</feature>
<dbReference type="InterPro" id="IPR003565">
    <property type="entry name" value="Tetra_PHTase"/>
</dbReference>
<reference evidence="8 9" key="1">
    <citation type="submission" date="2015-09" db="EMBL/GenBank/DDBJ databases">
        <authorList>
            <consortium name="Pathogen Informatics"/>
        </authorList>
    </citation>
    <scope>NUCLEOTIDE SEQUENCE [LARGE SCALE GENOMIC DNA]</scope>
    <source>
        <strain evidence="8 9">2789STDY5834876</strain>
    </source>
</reference>
<evidence type="ECO:0000256" key="4">
    <source>
        <dbReference type="ARBA" id="ARBA00022801"/>
    </source>
</evidence>
<dbReference type="PANTHER" id="PTHR21340:SF0">
    <property type="entry name" value="BIS(5'-NUCLEOSYL)-TETRAPHOSPHATASE [ASYMMETRICAL]"/>
    <property type="match status" value="1"/>
</dbReference>
<proteinExistence type="inferred from homology"/>
<evidence type="ECO:0000256" key="2">
    <source>
        <dbReference type="ARBA" id="ARBA00018911"/>
    </source>
</evidence>
<dbReference type="InterPro" id="IPR051325">
    <property type="entry name" value="Nudix_hydrolase_domain"/>
</dbReference>
<dbReference type="PRINTS" id="PR00502">
    <property type="entry name" value="NUDIXFAMILY"/>
</dbReference>
<organism evidence="8 9">
    <name type="scientific">Faecalicatena contorta</name>
    <dbReference type="NCBI Taxonomy" id="39482"/>
    <lineage>
        <taxon>Bacteria</taxon>
        <taxon>Bacillati</taxon>
        <taxon>Bacillota</taxon>
        <taxon>Clostridia</taxon>
        <taxon>Lachnospirales</taxon>
        <taxon>Lachnospiraceae</taxon>
        <taxon>Faecalicatena</taxon>
    </lineage>
</organism>
<evidence type="ECO:0000313" key="8">
    <source>
        <dbReference type="EMBL" id="CUN67236.1"/>
    </source>
</evidence>
<evidence type="ECO:0000256" key="5">
    <source>
        <dbReference type="ARBA" id="ARBA00032644"/>
    </source>
</evidence>
<dbReference type="STRING" id="39482.ERS852491_00217"/>
<gene>
    <name evidence="8" type="ORF">ERS852491_00217</name>
</gene>
<dbReference type="PANTHER" id="PTHR21340">
    <property type="entry name" value="DIADENOSINE 5,5-P1,P4-TETRAPHOSPHATE PYROPHOSPHOHYDROLASE MUTT"/>
    <property type="match status" value="1"/>
</dbReference>
<name>A0A173YVI5_9FIRM</name>
<dbReference type="InterPro" id="IPR020476">
    <property type="entry name" value="Nudix_hydrolase"/>
</dbReference>
<keyword evidence="4 6" id="KW-0378">Hydrolase</keyword>
<dbReference type="AlphaFoldDB" id="A0A173YVI5"/>
<keyword evidence="3" id="KW-0547">Nucleotide-binding</keyword>
<evidence type="ECO:0000256" key="6">
    <source>
        <dbReference type="RuleBase" id="RU003476"/>
    </source>
</evidence>
<dbReference type="GO" id="GO:0000166">
    <property type="term" value="F:nucleotide binding"/>
    <property type="evidence" value="ECO:0007669"/>
    <property type="project" value="UniProtKB-KW"/>
</dbReference>
<evidence type="ECO:0000313" key="9">
    <source>
        <dbReference type="Proteomes" id="UP000095544"/>
    </source>
</evidence>
<dbReference type="OrthoDB" id="9795206at2"/>
<evidence type="ECO:0000259" key="7">
    <source>
        <dbReference type="PROSITE" id="PS51462"/>
    </source>
</evidence>
<dbReference type="InterPro" id="IPR020084">
    <property type="entry name" value="NUDIX_hydrolase_CS"/>
</dbReference>
<comment type="similarity">
    <text evidence="1 6">Belongs to the Nudix hydrolase family.</text>
</comment>
<protein>
    <recommendedName>
        <fullName evidence="2">Bis(5'-nucleosyl)-tetraphosphatase [asymmetrical]</fullName>
    </recommendedName>
    <alternativeName>
        <fullName evidence="5">Diadenosine 5',5'''-P1,P4-tetraphosphate asymmetrical hydrolase</fullName>
    </alternativeName>
</protein>
<dbReference type="PROSITE" id="PS00893">
    <property type="entry name" value="NUDIX_BOX"/>
    <property type="match status" value="1"/>
</dbReference>
<dbReference type="GO" id="GO:0006167">
    <property type="term" value="P:AMP biosynthetic process"/>
    <property type="evidence" value="ECO:0007669"/>
    <property type="project" value="TreeGrafter"/>
</dbReference>
<dbReference type="RefSeq" id="WP_002592613.1">
    <property type="nucleotide sequence ID" value="NZ_CYZU01000001.1"/>
</dbReference>
<dbReference type="PROSITE" id="PS51462">
    <property type="entry name" value="NUDIX"/>
    <property type="match status" value="1"/>
</dbReference>
<dbReference type="Pfam" id="PF00293">
    <property type="entry name" value="NUDIX"/>
    <property type="match status" value="1"/>
</dbReference>
<evidence type="ECO:0000256" key="3">
    <source>
        <dbReference type="ARBA" id="ARBA00022741"/>
    </source>
</evidence>
<dbReference type="SUPFAM" id="SSF55811">
    <property type="entry name" value="Nudix"/>
    <property type="match status" value="1"/>
</dbReference>
<evidence type="ECO:0000256" key="1">
    <source>
        <dbReference type="ARBA" id="ARBA00005582"/>
    </source>
</evidence>
<dbReference type="Gene3D" id="3.90.79.10">
    <property type="entry name" value="Nucleoside Triphosphate Pyrophosphohydrolase"/>
    <property type="match status" value="1"/>
</dbReference>
<dbReference type="InterPro" id="IPR000086">
    <property type="entry name" value="NUDIX_hydrolase_dom"/>
</dbReference>
<sequence>MSEELLYEKSCGAVVYCQKDNDIKYLLVCEHGGFWVFPKGHMEDGESERETALREVKEETGLDVTFVDGFRVKDEHNLAREGRPNTIKQTIYFLAKYEEQEFGPQESEISQIVLMDFETAMATLQFDSFKHILTQAHSFLEQKHC</sequence>
<dbReference type="GO" id="GO:0006754">
    <property type="term" value="P:ATP biosynthetic process"/>
    <property type="evidence" value="ECO:0007669"/>
    <property type="project" value="TreeGrafter"/>
</dbReference>
<dbReference type="CDD" id="cd03428">
    <property type="entry name" value="NUDIX_Ap4A_Nudt2"/>
    <property type="match status" value="1"/>
</dbReference>
<accession>A0A173YVI5</accession>
<dbReference type="Proteomes" id="UP000095544">
    <property type="component" value="Unassembled WGS sequence"/>
</dbReference>